<comment type="similarity">
    <text evidence="5">Belongs to the protein N5-glutamine methyltransferase family. PrmC subfamily.</text>
</comment>
<dbReference type="SUPFAM" id="SSF53335">
    <property type="entry name" value="S-adenosyl-L-methionine-dependent methyltransferases"/>
    <property type="match status" value="1"/>
</dbReference>
<keyword evidence="3 5" id="KW-0949">S-adenosyl-L-methionine</keyword>
<keyword evidence="1 5" id="KW-0489">Methyltransferase</keyword>
<dbReference type="GO" id="GO:0032259">
    <property type="term" value="P:methylation"/>
    <property type="evidence" value="ECO:0007669"/>
    <property type="project" value="UniProtKB-KW"/>
</dbReference>
<dbReference type="AlphaFoldDB" id="A0A1H3M2G1"/>
<feature type="binding site" evidence="5">
    <location>
        <position position="197"/>
    </location>
    <ligand>
        <name>S-adenosyl-L-methionine</name>
        <dbReference type="ChEBI" id="CHEBI:59789"/>
    </ligand>
</feature>
<evidence type="ECO:0000313" key="9">
    <source>
        <dbReference type="Proteomes" id="UP000198640"/>
    </source>
</evidence>
<comment type="function">
    <text evidence="5">Methylates the class 1 translation termination release factors RF1/PrfA and RF2/PrfB on the glutamine residue of the universally conserved GGQ motif.</text>
</comment>
<dbReference type="NCBIfam" id="TIGR00536">
    <property type="entry name" value="hemK_fam"/>
    <property type="match status" value="1"/>
</dbReference>
<feature type="binding site" evidence="5">
    <location>
        <position position="181"/>
    </location>
    <ligand>
        <name>S-adenosyl-L-methionine</name>
        <dbReference type="ChEBI" id="CHEBI:59789"/>
    </ligand>
</feature>
<feature type="domain" description="Release factor glutamine methyltransferase N-terminal" evidence="7">
    <location>
        <begin position="30"/>
        <end position="85"/>
    </location>
</feature>
<reference evidence="8 9" key="1">
    <citation type="submission" date="2016-10" db="EMBL/GenBank/DDBJ databases">
        <authorList>
            <person name="de Groot N.N."/>
        </authorList>
    </citation>
    <scope>NUCLEOTIDE SEQUENCE [LARGE SCALE GENOMIC DNA]</scope>
    <source>
        <strain evidence="8 9">Nm1</strain>
    </source>
</reference>
<keyword evidence="2 5" id="KW-0808">Transferase</keyword>
<proteinExistence type="inferred from homology"/>
<evidence type="ECO:0000256" key="5">
    <source>
        <dbReference type="HAMAP-Rule" id="MF_02126"/>
    </source>
</evidence>
<dbReference type="Proteomes" id="UP000198640">
    <property type="component" value="Unassembled WGS sequence"/>
</dbReference>
<evidence type="ECO:0000256" key="1">
    <source>
        <dbReference type="ARBA" id="ARBA00022603"/>
    </source>
</evidence>
<dbReference type="InterPro" id="IPR002052">
    <property type="entry name" value="DNA_methylase_N6_adenine_CS"/>
</dbReference>
<comment type="catalytic activity">
    <reaction evidence="4 5">
        <text>L-glutaminyl-[peptide chain release factor] + S-adenosyl-L-methionine = N(5)-methyl-L-glutaminyl-[peptide chain release factor] + S-adenosyl-L-homocysteine + H(+)</text>
        <dbReference type="Rhea" id="RHEA:42896"/>
        <dbReference type="Rhea" id="RHEA-COMP:10271"/>
        <dbReference type="Rhea" id="RHEA-COMP:10272"/>
        <dbReference type="ChEBI" id="CHEBI:15378"/>
        <dbReference type="ChEBI" id="CHEBI:30011"/>
        <dbReference type="ChEBI" id="CHEBI:57856"/>
        <dbReference type="ChEBI" id="CHEBI:59789"/>
        <dbReference type="ChEBI" id="CHEBI:61891"/>
        <dbReference type="EC" id="2.1.1.297"/>
    </reaction>
</comment>
<dbReference type="HAMAP" id="MF_02126">
    <property type="entry name" value="RF_methyltr_PrmC"/>
    <property type="match status" value="1"/>
</dbReference>
<keyword evidence="9" id="KW-1185">Reference proteome</keyword>
<dbReference type="STRING" id="44576.SAMN05421881_10558"/>
<dbReference type="PANTHER" id="PTHR18895:SF74">
    <property type="entry name" value="MTRF1L RELEASE FACTOR GLUTAMINE METHYLTRANSFERASE"/>
    <property type="match status" value="1"/>
</dbReference>
<dbReference type="Pfam" id="PF17827">
    <property type="entry name" value="PrmC_N"/>
    <property type="match status" value="1"/>
</dbReference>
<dbReference type="Gene3D" id="3.40.50.150">
    <property type="entry name" value="Vaccinia Virus protein VP39"/>
    <property type="match status" value="1"/>
</dbReference>
<evidence type="ECO:0000256" key="3">
    <source>
        <dbReference type="ARBA" id="ARBA00022691"/>
    </source>
</evidence>
<feature type="domain" description="Methyltransferase small" evidence="6">
    <location>
        <begin position="108"/>
        <end position="204"/>
    </location>
</feature>
<evidence type="ECO:0000259" key="6">
    <source>
        <dbReference type="Pfam" id="PF05175"/>
    </source>
</evidence>
<evidence type="ECO:0000256" key="4">
    <source>
        <dbReference type="ARBA" id="ARBA00048391"/>
    </source>
</evidence>
<dbReference type="RefSeq" id="WP_245725190.1">
    <property type="nucleotide sequence ID" value="NZ_FNOY01000055.1"/>
</dbReference>
<organism evidence="8 9">
    <name type="scientific">Nitrosomonas halophila</name>
    <dbReference type="NCBI Taxonomy" id="44576"/>
    <lineage>
        <taxon>Bacteria</taxon>
        <taxon>Pseudomonadati</taxon>
        <taxon>Pseudomonadota</taxon>
        <taxon>Betaproteobacteria</taxon>
        <taxon>Nitrosomonadales</taxon>
        <taxon>Nitrosomonadaceae</taxon>
        <taxon>Nitrosomonas</taxon>
    </lineage>
</organism>
<dbReference type="InterPro" id="IPR004556">
    <property type="entry name" value="HemK-like"/>
</dbReference>
<dbReference type="Pfam" id="PF05175">
    <property type="entry name" value="MTS"/>
    <property type="match status" value="1"/>
</dbReference>
<evidence type="ECO:0000256" key="2">
    <source>
        <dbReference type="ARBA" id="ARBA00022679"/>
    </source>
</evidence>
<dbReference type="InterPro" id="IPR040758">
    <property type="entry name" value="PrmC_N"/>
</dbReference>
<sequence length="298" mass="32586">MTINSNHLPEQANIRHPITVGEALQNWAKQIDRLEARWMLQSVLAVDAAFLVAHADRELSPDEAARYRQMLARRAAGEPVAYLTGERGFYDLILKVTPDVLIPRPETELLVETALSSIAPDRCSRVLDLGTGSGAIAITIAKHRPLAQVTAIDLSSRALAVARANAQAQAVDNVTFVQGDWYANLVAGEKFDVIVANPPYIAEGDPHLAQGDLRFEPNLALVAKHNGWDCIRQIITHAEAYLHRDGWLLLEHGYDQASACRELLEKSGFVSIFSRTDLAGIERVSGGQCGSFSTAECL</sequence>
<evidence type="ECO:0000313" key="8">
    <source>
        <dbReference type="EMBL" id="SDY70205.1"/>
    </source>
</evidence>
<name>A0A1H3M2G1_9PROT</name>
<feature type="binding site" evidence="5">
    <location>
        <begin position="197"/>
        <end position="200"/>
    </location>
    <ligand>
        <name>substrate</name>
    </ligand>
</feature>
<feature type="binding site" evidence="5">
    <location>
        <begin position="130"/>
        <end position="134"/>
    </location>
    <ligand>
        <name>S-adenosyl-L-methionine</name>
        <dbReference type="ChEBI" id="CHEBI:59789"/>
    </ligand>
</feature>
<dbReference type="PANTHER" id="PTHR18895">
    <property type="entry name" value="HEMK METHYLTRANSFERASE"/>
    <property type="match status" value="1"/>
</dbReference>
<dbReference type="GO" id="GO:0003676">
    <property type="term" value="F:nucleic acid binding"/>
    <property type="evidence" value="ECO:0007669"/>
    <property type="project" value="InterPro"/>
</dbReference>
<dbReference type="EC" id="2.1.1.297" evidence="5"/>
<dbReference type="InterPro" id="IPR050320">
    <property type="entry name" value="N5-glutamine_MTase"/>
</dbReference>
<evidence type="ECO:0000259" key="7">
    <source>
        <dbReference type="Pfam" id="PF17827"/>
    </source>
</evidence>
<dbReference type="GO" id="GO:0102559">
    <property type="term" value="F:peptide chain release factor N(5)-glutamine methyltransferase activity"/>
    <property type="evidence" value="ECO:0007669"/>
    <property type="project" value="UniProtKB-EC"/>
</dbReference>
<dbReference type="NCBIfam" id="TIGR03534">
    <property type="entry name" value="RF_mod_PrmC"/>
    <property type="match status" value="1"/>
</dbReference>
<dbReference type="Gene3D" id="1.10.8.10">
    <property type="entry name" value="DNA helicase RuvA subunit, C-terminal domain"/>
    <property type="match status" value="1"/>
</dbReference>
<feature type="binding site" evidence="5">
    <location>
        <position position="153"/>
    </location>
    <ligand>
        <name>S-adenosyl-L-methionine</name>
        <dbReference type="ChEBI" id="CHEBI:59789"/>
    </ligand>
</feature>
<dbReference type="FunFam" id="3.40.50.150:FF:000053">
    <property type="entry name" value="Release factor glutamine methyltransferase"/>
    <property type="match status" value="1"/>
</dbReference>
<accession>A0A1H3M2G1</accession>
<dbReference type="InterPro" id="IPR029063">
    <property type="entry name" value="SAM-dependent_MTases_sf"/>
</dbReference>
<dbReference type="InterPro" id="IPR019874">
    <property type="entry name" value="RF_methyltr_PrmC"/>
</dbReference>
<dbReference type="PROSITE" id="PS00092">
    <property type="entry name" value="N6_MTASE"/>
    <property type="match status" value="1"/>
</dbReference>
<protein>
    <recommendedName>
        <fullName evidence="5">Release factor glutamine methyltransferase</fullName>
        <shortName evidence="5">RF MTase</shortName>
        <ecNumber evidence="5">2.1.1.297</ecNumber>
    </recommendedName>
    <alternativeName>
        <fullName evidence="5">N5-glutamine methyltransferase PrmC</fullName>
    </alternativeName>
    <alternativeName>
        <fullName evidence="5">Protein-(glutamine-N5) MTase PrmC</fullName>
    </alternativeName>
    <alternativeName>
        <fullName evidence="5">Protein-glutamine N-methyltransferase PrmC</fullName>
    </alternativeName>
</protein>
<gene>
    <name evidence="5" type="primary">prmC</name>
    <name evidence="8" type="ORF">SAMN05421881_10558</name>
</gene>
<dbReference type="CDD" id="cd02440">
    <property type="entry name" value="AdoMet_MTases"/>
    <property type="match status" value="1"/>
</dbReference>
<dbReference type="EMBL" id="FNOY01000055">
    <property type="protein sequence ID" value="SDY70205.1"/>
    <property type="molecule type" value="Genomic_DNA"/>
</dbReference>
<dbReference type="InterPro" id="IPR007848">
    <property type="entry name" value="Small_mtfrase_dom"/>
</dbReference>